<evidence type="ECO:0000256" key="1">
    <source>
        <dbReference type="ARBA" id="ARBA00005380"/>
    </source>
</evidence>
<comment type="function">
    <text evidence="8">Catalyzes the ATP-dependent phosphorylation of fructose-l-phosphate to fructose-l,6-bisphosphate.</text>
</comment>
<proteinExistence type="inferred from homology"/>
<evidence type="ECO:0000256" key="4">
    <source>
        <dbReference type="ARBA" id="ARBA00022777"/>
    </source>
</evidence>
<dbReference type="GO" id="GO:0009024">
    <property type="term" value="F:tagatose-6-phosphate kinase activity"/>
    <property type="evidence" value="ECO:0007669"/>
    <property type="project" value="UniProtKB-EC"/>
</dbReference>
<dbReference type="EMBL" id="DWWT01000029">
    <property type="protein sequence ID" value="HJC05876.1"/>
    <property type="molecule type" value="Genomic_DNA"/>
</dbReference>
<evidence type="ECO:0000256" key="5">
    <source>
        <dbReference type="ARBA" id="ARBA00022840"/>
    </source>
</evidence>
<dbReference type="EC" id="2.7.1.144" evidence="7"/>
<dbReference type="InterPro" id="IPR017583">
    <property type="entry name" value="Tagatose/fructose_Pkinase"/>
</dbReference>
<evidence type="ECO:0000313" key="11">
    <source>
        <dbReference type="Proteomes" id="UP000823910"/>
    </source>
</evidence>
<evidence type="ECO:0000313" key="10">
    <source>
        <dbReference type="EMBL" id="HJC05876.1"/>
    </source>
</evidence>
<dbReference type="PANTHER" id="PTHR46566:SF2">
    <property type="entry name" value="ATP-DEPENDENT 6-PHOSPHOFRUCTOKINASE ISOZYME 2"/>
    <property type="match status" value="1"/>
</dbReference>
<evidence type="ECO:0000256" key="3">
    <source>
        <dbReference type="ARBA" id="ARBA00022741"/>
    </source>
</evidence>
<comment type="catalytic activity">
    <reaction evidence="7">
        <text>D-tagatofuranose 6-phosphate + ATP = D-tagatofuranose 1,6-bisphosphate + ADP + H(+)</text>
        <dbReference type="Rhea" id="RHEA:12420"/>
        <dbReference type="ChEBI" id="CHEBI:15378"/>
        <dbReference type="ChEBI" id="CHEBI:30616"/>
        <dbReference type="ChEBI" id="CHEBI:58694"/>
        <dbReference type="ChEBI" id="CHEBI:58695"/>
        <dbReference type="ChEBI" id="CHEBI:456216"/>
        <dbReference type="EC" id="2.7.1.144"/>
    </reaction>
</comment>
<dbReference type="GO" id="GO:0016052">
    <property type="term" value="P:carbohydrate catabolic process"/>
    <property type="evidence" value="ECO:0007669"/>
    <property type="project" value="UniProtKB-ARBA"/>
</dbReference>
<dbReference type="GO" id="GO:0008662">
    <property type="term" value="F:1-phosphofructokinase activity"/>
    <property type="evidence" value="ECO:0007669"/>
    <property type="project" value="UniProtKB-UniRule"/>
</dbReference>
<comment type="catalytic activity">
    <reaction evidence="6 8">
        <text>beta-D-fructose 1-phosphate + ATP = beta-D-fructose 1,6-bisphosphate + ADP + H(+)</text>
        <dbReference type="Rhea" id="RHEA:14213"/>
        <dbReference type="ChEBI" id="CHEBI:15378"/>
        <dbReference type="ChEBI" id="CHEBI:30616"/>
        <dbReference type="ChEBI" id="CHEBI:32966"/>
        <dbReference type="ChEBI" id="CHEBI:138881"/>
        <dbReference type="ChEBI" id="CHEBI:456216"/>
        <dbReference type="EC" id="2.7.1.56"/>
    </reaction>
</comment>
<accession>A0A9D2N1J8</accession>
<dbReference type="InterPro" id="IPR022463">
    <property type="entry name" value="1-PFruKinase"/>
</dbReference>
<keyword evidence="5 7" id="KW-0067">ATP-binding</keyword>
<dbReference type="PANTHER" id="PTHR46566">
    <property type="entry name" value="1-PHOSPHOFRUCTOKINASE-RELATED"/>
    <property type="match status" value="1"/>
</dbReference>
<dbReference type="PIRSF" id="PIRSF000535">
    <property type="entry name" value="1PFK/6PFK/LacC"/>
    <property type="match status" value="1"/>
</dbReference>
<dbReference type="NCBIfam" id="TIGR03828">
    <property type="entry name" value="pfkB"/>
    <property type="match status" value="1"/>
</dbReference>
<dbReference type="Pfam" id="PF00294">
    <property type="entry name" value="PfkB"/>
    <property type="match status" value="1"/>
</dbReference>
<gene>
    <name evidence="10" type="primary">pfkB</name>
    <name evidence="10" type="ORF">H9704_06955</name>
</gene>
<dbReference type="GO" id="GO:0044281">
    <property type="term" value="P:small molecule metabolic process"/>
    <property type="evidence" value="ECO:0007669"/>
    <property type="project" value="UniProtKB-ARBA"/>
</dbReference>
<evidence type="ECO:0000259" key="9">
    <source>
        <dbReference type="Pfam" id="PF00294"/>
    </source>
</evidence>
<keyword evidence="3 7" id="KW-0547">Nucleotide-binding</keyword>
<feature type="domain" description="Carbohydrate kinase PfkB" evidence="9">
    <location>
        <begin position="24"/>
        <end position="293"/>
    </location>
</feature>
<dbReference type="PROSITE" id="PS00584">
    <property type="entry name" value="PFKB_KINASES_2"/>
    <property type="match status" value="1"/>
</dbReference>
<protein>
    <recommendedName>
        <fullName evidence="7">Tagatose-6-phosphate kinase</fullName>
        <ecNumber evidence="7">2.7.1.144</ecNumber>
    </recommendedName>
</protein>
<reference evidence="10" key="2">
    <citation type="submission" date="2021-04" db="EMBL/GenBank/DDBJ databases">
        <authorList>
            <person name="Gilroy R."/>
        </authorList>
    </citation>
    <scope>NUCLEOTIDE SEQUENCE</scope>
    <source>
        <strain evidence="10">CHK180-15479</strain>
    </source>
</reference>
<keyword evidence="2 7" id="KW-0808">Transferase</keyword>
<sequence>MIYTVTLNPALDKTVEIPSLTIGAVNRIVSMRTDPGGKGINVSKVIRKLGGKSVAVGILGGNTGRAILTALEEMGLTACFHFAEGETRTNIKIIDPVLHTNTDINEPGVTVSEDILNCLLDELLEKLTGQDIVVISGSVPKGAPKDTYFTWVNACREKGAKVILDADGELLREGLAASPCLIKPNLHEFCALAGEKTDTPGELARTARELMRTYGIEKTVISMGSEGALYVTEDKTIYAESLKVPVGSTVGAGDSVVAALAFAEEKGMSLEETVRLSAACGAANVMCSGTQAAEHEVIRGLIGKVVFREIYP</sequence>
<dbReference type="GO" id="GO:0005524">
    <property type="term" value="F:ATP binding"/>
    <property type="evidence" value="ECO:0007669"/>
    <property type="project" value="UniProtKB-UniRule"/>
</dbReference>
<organism evidence="10 11">
    <name type="scientific">Candidatus Enterocloster excrementipullorum</name>
    <dbReference type="NCBI Taxonomy" id="2838559"/>
    <lineage>
        <taxon>Bacteria</taxon>
        <taxon>Bacillati</taxon>
        <taxon>Bacillota</taxon>
        <taxon>Clostridia</taxon>
        <taxon>Lachnospirales</taxon>
        <taxon>Lachnospiraceae</taxon>
        <taxon>Enterocloster</taxon>
    </lineage>
</organism>
<name>A0A9D2N1J8_9FIRM</name>
<dbReference type="NCBIfam" id="TIGR03168">
    <property type="entry name" value="1-PFK"/>
    <property type="match status" value="1"/>
</dbReference>
<dbReference type="SUPFAM" id="SSF53613">
    <property type="entry name" value="Ribokinase-like"/>
    <property type="match status" value="1"/>
</dbReference>
<keyword evidence="7" id="KW-0423">Lactose metabolism</keyword>
<evidence type="ECO:0000256" key="7">
    <source>
        <dbReference type="PIRNR" id="PIRNR000535"/>
    </source>
</evidence>
<evidence type="ECO:0000256" key="2">
    <source>
        <dbReference type="ARBA" id="ARBA00022679"/>
    </source>
</evidence>
<dbReference type="GO" id="GO:0005829">
    <property type="term" value="C:cytosol"/>
    <property type="evidence" value="ECO:0007669"/>
    <property type="project" value="TreeGrafter"/>
</dbReference>
<evidence type="ECO:0000256" key="6">
    <source>
        <dbReference type="ARBA" id="ARBA00047745"/>
    </source>
</evidence>
<dbReference type="InterPro" id="IPR029056">
    <property type="entry name" value="Ribokinase-like"/>
</dbReference>
<comment type="similarity">
    <text evidence="7">Belongs to the carbohydrate kinase PfkB family. LacC subfamily.</text>
</comment>
<dbReference type="FunFam" id="3.40.1190.20:FF:000001">
    <property type="entry name" value="Phosphofructokinase"/>
    <property type="match status" value="1"/>
</dbReference>
<comment type="similarity">
    <text evidence="1">Belongs to the carbohydrate kinase pfkB family.</text>
</comment>
<comment type="pathway">
    <text evidence="7">Carbohydrate metabolism; D-tagatose 6-phosphate degradation; D-glyceraldehyde 3-phosphate and glycerone phosphate from D-tagatose 6-phosphate: step 1/2.</text>
</comment>
<evidence type="ECO:0000256" key="8">
    <source>
        <dbReference type="RuleBase" id="RU369061"/>
    </source>
</evidence>
<dbReference type="Proteomes" id="UP000823910">
    <property type="component" value="Unassembled WGS sequence"/>
</dbReference>
<dbReference type="InterPro" id="IPR011611">
    <property type="entry name" value="PfkB_dom"/>
</dbReference>
<reference evidence="10" key="1">
    <citation type="journal article" date="2021" name="PeerJ">
        <title>Extensive microbial diversity within the chicken gut microbiome revealed by metagenomics and culture.</title>
        <authorList>
            <person name="Gilroy R."/>
            <person name="Ravi A."/>
            <person name="Getino M."/>
            <person name="Pursley I."/>
            <person name="Horton D.L."/>
            <person name="Alikhan N.F."/>
            <person name="Baker D."/>
            <person name="Gharbi K."/>
            <person name="Hall N."/>
            <person name="Watson M."/>
            <person name="Adriaenssens E.M."/>
            <person name="Foster-Nyarko E."/>
            <person name="Jarju S."/>
            <person name="Secka A."/>
            <person name="Antonio M."/>
            <person name="Oren A."/>
            <person name="Chaudhuri R.R."/>
            <person name="La Ragione R."/>
            <person name="Hildebrand F."/>
            <person name="Pallen M.J."/>
        </authorList>
    </citation>
    <scope>NUCLEOTIDE SEQUENCE</scope>
    <source>
        <strain evidence="10">CHK180-15479</strain>
    </source>
</reference>
<keyword evidence="4 8" id="KW-0418">Kinase</keyword>
<comment type="caution">
    <text evidence="10">The sequence shown here is derived from an EMBL/GenBank/DDBJ whole genome shotgun (WGS) entry which is preliminary data.</text>
</comment>
<dbReference type="Gene3D" id="3.40.1190.20">
    <property type="match status" value="1"/>
</dbReference>
<dbReference type="PROSITE" id="PS00583">
    <property type="entry name" value="PFKB_KINASES_1"/>
    <property type="match status" value="1"/>
</dbReference>
<dbReference type="CDD" id="cd01164">
    <property type="entry name" value="FruK_PfkB_like"/>
    <property type="match status" value="1"/>
</dbReference>
<dbReference type="AlphaFoldDB" id="A0A9D2N1J8"/>
<dbReference type="InterPro" id="IPR002173">
    <property type="entry name" value="Carboh/pur_kinase_PfkB_CS"/>
</dbReference>
<dbReference type="GO" id="GO:0005988">
    <property type="term" value="P:lactose metabolic process"/>
    <property type="evidence" value="ECO:0007669"/>
    <property type="project" value="UniProtKB-KW"/>
</dbReference>